<dbReference type="CDD" id="cd03478">
    <property type="entry name" value="Rieske_AIFL_N"/>
    <property type="match status" value="1"/>
</dbReference>
<dbReference type="Gene3D" id="3.50.50.60">
    <property type="entry name" value="FAD/NAD(P)-binding domain"/>
    <property type="match status" value="2"/>
</dbReference>
<evidence type="ECO:0000256" key="8">
    <source>
        <dbReference type="ARBA" id="ARBA00023004"/>
    </source>
</evidence>
<dbReference type="SUPFAM" id="SSF51905">
    <property type="entry name" value="FAD/NAD(P)-binding domain"/>
    <property type="match status" value="2"/>
</dbReference>
<dbReference type="Pfam" id="PF07992">
    <property type="entry name" value="Pyr_redox_2"/>
    <property type="match status" value="1"/>
</dbReference>
<dbReference type="PANTHER" id="PTHR43557:SF2">
    <property type="entry name" value="RIESKE DOMAIN-CONTAINING PROTEIN-RELATED"/>
    <property type="match status" value="1"/>
</dbReference>
<feature type="domain" description="Rieske" evidence="10">
    <location>
        <begin position="57"/>
        <end position="156"/>
    </location>
</feature>
<dbReference type="Pfam" id="PF00355">
    <property type="entry name" value="Rieske"/>
    <property type="match status" value="1"/>
</dbReference>
<evidence type="ECO:0000259" key="10">
    <source>
        <dbReference type="PROSITE" id="PS51296"/>
    </source>
</evidence>
<dbReference type="SUPFAM" id="SSF50022">
    <property type="entry name" value="ISP domain"/>
    <property type="match status" value="1"/>
</dbReference>
<dbReference type="Proteomes" id="UP000233524">
    <property type="component" value="Unassembled WGS sequence"/>
</dbReference>
<dbReference type="GO" id="GO:0016651">
    <property type="term" value="F:oxidoreductase activity, acting on NAD(P)H"/>
    <property type="evidence" value="ECO:0007669"/>
    <property type="project" value="TreeGrafter"/>
</dbReference>
<evidence type="ECO:0000256" key="5">
    <source>
        <dbReference type="ARBA" id="ARBA00022723"/>
    </source>
</evidence>
<dbReference type="GO" id="GO:0005737">
    <property type="term" value="C:cytoplasm"/>
    <property type="evidence" value="ECO:0007669"/>
    <property type="project" value="TreeGrafter"/>
</dbReference>
<dbReference type="InParanoid" id="A0A2N3N4T4"/>
<reference evidence="11 12" key="1">
    <citation type="journal article" date="2017" name="G3 (Bethesda)">
        <title>First Draft Genome Sequence of the Pathogenic Fungus Lomentospora prolificans (Formerly Scedosporium prolificans).</title>
        <authorList>
            <person name="Luo R."/>
            <person name="Zimin A."/>
            <person name="Workman R."/>
            <person name="Fan Y."/>
            <person name="Pertea G."/>
            <person name="Grossman N."/>
            <person name="Wear M.P."/>
            <person name="Jia B."/>
            <person name="Miller H."/>
            <person name="Casadevall A."/>
            <person name="Timp W."/>
            <person name="Zhang S.X."/>
            <person name="Salzberg S.L."/>
        </authorList>
    </citation>
    <scope>NUCLEOTIDE SEQUENCE [LARGE SCALE GENOMIC DNA]</scope>
    <source>
        <strain evidence="11 12">JHH-5317</strain>
    </source>
</reference>
<comment type="similarity">
    <text evidence="2">Belongs to the FAD-dependent oxidoreductase family.</text>
</comment>
<keyword evidence="5" id="KW-0479">Metal-binding</keyword>
<dbReference type="SUPFAM" id="SSF55424">
    <property type="entry name" value="FAD/NAD-linked reductases, dimerisation (C-terminal) domain"/>
    <property type="match status" value="1"/>
</dbReference>
<dbReference type="STRING" id="41688.A0A2N3N4T4"/>
<evidence type="ECO:0000313" key="12">
    <source>
        <dbReference type="Proteomes" id="UP000233524"/>
    </source>
</evidence>
<organism evidence="11 12">
    <name type="scientific">Lomentospora prolificans</name>
    <dbReference type="NCBI Taxonomy" id="41688"/>
    <lineage>
        <taxon>Eukaryota</taxon>
        <taxon>Fungi</taxon>
        <taxon>Dikarya</taxon>
        <taxon>Ascomycota</taxon>
        <taxon>Pezizomycotina</taxon>
        <taxon>Sordariomycetes</taxon>
        <taxon>Hypocreomycetidae</taxon>
        <taxon>Microascales</taxon>
        <taxon>Microascaceae</taxon>
        <taxon>Lomentospora</taxon>
    </lineage>
</organism>
<proteinExistence type="inferred from homology"/>
<dbReference type="PRINTS" id="PR00411">
    <property type="entry name" value="PNDRDTASEI"/>
</dbReference>
<dbReference type="PROSITE" id="PS51296">
    <property type="entry name" value="RIESKE"/>
    <property type="match status" value="1"/>
</dbReference>
<evidence type="ECO:0000256" key="4">
    <source>
        <dbReference type="ARBA" id="ARBA00022714"/>
    </source>
</evidence>
<keyword evidence="12" id="KW-1185">Reference proteome</keyword>
<evidence type="ECO:0000256" key="9">
    <source>
        <dbReference type="ARBA" id="ARBA00023014"/>
    </source>
</evidence>
<dbReference type="OrthoDB" id="6029at2759"/>
<gene>
    <name evidence="11" type="ORF">jhhlp_006047</name>
</gene>
<dbReference type="Pfam" id="PF14759">
    <property type="entry name" value="Reductase_C"/>
    <property type="match status" value="1"/>
</dbReference>
<evidence type="ECO:0000256" key="2">
    <source>
        <dbReference type="ARBA" id="ARBA00006442"/>
    </source>
</evidence>
<comment type="cofactor">
    <cofactor evidence="1">
        <name>FAD</name>
        <dbReference type="ChEBI" id="CHEBI:57692"/>
    </cofactor>
</comment>
<keyword evidence="7" id="KW-0560">Oxidoreductase</keyword>
<keyword evidence="9" id="KW-0411">Iron-sulfur</keyword>
<dbReference type="GO" id="GO:0051537">
    <property type="term" value="F:2 iron, 2 sulfur cluster binding"/>
    <property type="evidence" value="ECO:0007669"/>
    <property type="project" value="UniProtKB-KW"/>
</dbReference>
<dbReference type="InterPro" id="IPR050446">
    <property type="entry name" value="FAD-oxidoreductase/Apoptosis"/>
</dbReference>
<dbReference type="AlphaFoldDB" id="A0A2N3N4T4"/>
<dbReference type="InterPro" id="IPR023753">
    <property type="entry name" value="FAD/NAD-binding_dom"/>
</dbReference>
<dbReference type="Gene3D" id="3.30.390.30">
    <property type="match status" value="1"/>
</dbReference>
<evidence type="ECO:0000256" key="3">
    <source>
        <dbReference type="ARBA" id="ARBA00022630"/>
    </source>
</evidence>
<keyword evidence="6" id="KW-0274">FAD</keyword>
<dbReference type="InterPro" id="IPR036922">
    <property type="entry name" value="Rieske_2Fe-2S_sf"/>
</dbReference>
<dbReference type="EMBL" id="NLAX01000701">
    <property type="protein sequence ID" value="PKS07443.1"/>
    <property type="molecule type" value="Genomic_DNA"/>
</dbReference>
<dbReference type="VEuPathDB" id="FungiDB:jhhlp_006047"/>
<dbReference type="Gene3D" id="2.102.10.10">
    <property type="entry name" value="Rieske [2Fe-2S] iron-sulphur domain"/>
    <property type="match status" value="1"/>
</dbReference>
<name>A0A2N3N4T4_9PEZI</name>
<accession>A0A2N3N4T4</accession>
<sequence length="597" mass="63832">MFSKLLTPLQLPTVASIPLLSRQPAAYIRFSRRIPLPRSRLITYSRPQFTMAKEYKLKDVSALSLKPGEKQEVEVEGIEEGKVLLVNAGGSIQALGSKCTHYGAPLVKGVLTASGRLTCPWHGACFNAKSGDIEDAPALDSLPVFQVIERDGAVYIFGEEADIKSGRRKPNIQCRAAVASKPQKNKVVVVGGGSGTIGLVEGLRENGYEGALTVISSEGYLPIDRPKLSKALVTDPDKIAWRDDGWYESIAADMIDDEVTGVDFDQKTVHTKRGETVSYSKLVLATGGTPRRLSLEGFKTLGNVFTLRTIDDTKKIVAAVGDKGKKVAIIGSSFIGMEVAKALSSDNSVTIVGMEKVALERVMGEEVGAGLQKGLERLGVKFYMSASVEKAEASVSDPSKVGAVLLKDGTKIDADLVILGVGVTPATGYLKDNNAVSLEKDGSLKVSEKFAVQGLKDVYAIGDIATFPYRGPGGEGQPTRIEHWCVAQNAGRAVARDITHPEDAPWPFVPVFWSALSGQLRYCGNTVGGWDDVVLQGNPGEGKFVAYYCRGETVLAMAAMGKDPVLAQCSTLMFENKMPSKSQLAGGLDVLTLNVNS</sequence>
<keyword evidence="4" id="KW-0001">2Fe-2S</keyword>
<dbReference type="InterPro" id="IPR017941">
    <property type="entry name" value="Rieske_2Fe-2S"/>
</dbReference>
<dbReference type="InterPro" id="IPR028202">
    <property type="entry name" value="Reductase_C"/>
</dbReference>
<evidence type="ECO:0000256" key="6">
    <source>
        <dbReference type="ARBA" id="ARBA00022827"/>
    </source>
</evidence>
<protein>
    <recommendedName>
        <fullName evidence="10">Rieske domain-containing protein</fullName>
    </recommendedName>
</protein>
<dbReference type="PANTHER" id="PTHR43557">
    <property type="entry name" value="APOPTOSIS-INDUCING FACTOR 1"/>
    <property type="match status" value="1"/>
</dbReference>
<evidence type="ECO:0000256" key="1">
    <source>
        <dbReference type="ARBA" id="ARBA00001974"/>
    </source>
</evidence>
<comment type="caution">
    <text evidence="11">The sequence shown here is derived from an EMBL/GenBank/DDBJ whole genome shotgun (WGS) entry which is preliminary data.</text>
</comment>
<dbReference type="InterPro" id="IPR016156">
    <property type="entry name" value="FAD/NAD-linked_Rdtase_dimer_sf"/>
</dbReference>
<dbReference type="PRINTS" id="PR00368">
    <property type="entry name" value="FADPNR"/>
</dbReference>
<keyword evidence="3" id="KW-0285">Flavoprotein</keyword>
<evidence type="ECO:0000313" key="11">
    <source>
        <dbReference type="EMBL" id="PKS07443.1"/>
    </source>
</evidence>
<evidence type="ECO:0000256" key="7">
    <source>
        <dbReference type="ARBA" id="ARBA00023002"/>
    </source>
</evidence>
<keyword evidence="8" id="KW-0408">Iron</keyword>
<dbReference type="GO" id="GO:0046872">
    <property type="term" value="F:metal ion binding"/>
    <property type="evidence" value="ECO:0007669"/>
    <property type="project" value="UniProtKB-KW"/>
</dbReference>
<dbReference type="InterPro" id="IPR036188">
    <property type="entry name" value="FAD/NAD-bd_sf"/>
</dbReference>